<evidence type="ECO:0000313" key="3">
    <source>
        <dbReference type="Proteomes" id="UP001314229"/>
    </source>
</evidence>
<comment type="caution">
    <text evidence="2">The sequence shown here is derived from an EMBL/GenBank/DDBJ whole genome shotgun (WGS) entry which is preliminary data.</text>
</comment>
<evidence type="ECO:0000256" key="1">
    <source>
        <dbReference type="SAM" id="MobiDB-lite"/>
    </source>
</evidence>
<organism evidence="2 3">
    <name type="scientific">Scomber scombrus</name>
    <name type="common">Atlantic mackerel</name>
    <name type="synonym">Scomber vernalis</name>
    <dbReference type="NCBI Taxonomy" id="13677"/>
    <lineage>
        <taxon>Eukaryota</taxon>
        <taxon>Metazoa</taxon>
        <taxon>Chordata</taxon>
        <taxon>Craniata</taxon>
        <taxon>Vertebrata</taxon>
        <taxon>Euteleostomi</taxon>
        <taxon>Actinopterygii</taxon>
        <taxon>Neopterygii</taxon>
        <taxon>Teleostei</taxon>
        <taxon>Neoteleostei</taxon>
        <taxon>Acanthomorphata</taxon>
        <taxon>Pelagiaria</taxon>
        <taxon>Scombriformes</taxon>
        <taxon>Scombridae</taxon>
        <taxon>Scomber</taxon>
    </lineage>
</organism>
<proteinExistence type="predicted"/>
<name>A0AAV1N6E8_SCOSC</name>
<dbReference type="EMBL" id="CAWUFR010000016">
    <property type="protein sequence ID" value="CAK6954374.1"/>
    <property type="molecule type" value="Genomic_DNA"/>
</dbReference>
<gene>
    <name evidence="2" type="ORF">FSCOSCO3_A004191</name>
</gene>
<evidence type="ECO:0000313" key="2">
    <source>
        <dbReference type="EMBL" id="CAK6954374.1"/>
    </source>
</evidence>
<sequence length="130" mass="14717">MTAARVASQWHWSHSTDFKEADTELLQYKRLKICNYNHHLPVSQRERSQHPYRGSPETNGHPGLAASVHEDASYASLVTQKGIKAPILSFAVKMQQPTLQGFQRVSEEHLQKSSSSMKRKSEIGGDVLFR</sequence>
<accession>A0AAV1N6E8</accession>
<reference evidence="2 3" key="1">
    <citation type="submission" date="2024-01" db="EMBL/GenBank/DDBJ databases">
        <authorList>
            <person name="Alioto T."/>
            <person name="Alioto T."/>
            <person name="Gomez Garrido J."/>
        </authorList>
    </citation>
    <scope>NUCLEOTIDE SEQUENCE [LARGE SCALE GENOMIC DNA]</scope>
</reference>
<feature type="region of interest" description="Disordered" evidence="1">
    <location>
        <begin position="106"/>
        <end position="130"/>
    </location>
</feature>
<feature type="region of interest" description="Disordered" evidence="1">
    <location>
        <begin position="40"/>
        <end position="66"/>
    </location>
</feature>
<protein>
    <submittedName>
        <fullName evidence="2">Uncharacterized protein</fullName>
    </submittedName>
</protein>
<dbReference type="AlphaFoldDB" id="A0AAV1N6E8"/>
<feature type="compositionally biased region" description="Basic and acidic residues" evidence="1">
    <location>
        <begin position="119"/>
        <end position="130"/>
    </location>
</feature>
<dbReference type="Proteomes" id="UP001314229">
    <property type="component" value="Unassembled WGS sequence"/>
</dbReference>
<keyword evidence="3" id="KW-1185">Reference proteome</keyword>